<dbReference type="InterPro" id="IPR030379">
    <property type="entry name" value="G_SEPTIN_dom"/>
</dbReference>
<dbReference type="InterPro" id="IPR027417">
    <property type="entry name" value="P-loop_NTPase"/>
</dbReference>
<dbReference type="EMBL" id="CH991562">
    <property type="protein sequence ID" value="EDQ86981.1"/>
    <property type="molecule type" value="Genomic_DNA"/>
</dbReference>
<dbReference type="FunCoup" id="A9V5Z3">
    <property type="interactions" value="893"/>
</dbReference>
<dbReference type="GO" id="GO:0003924">
    <property type="term" value="F:GTPase activity"/>
    <property type="evidence" value="ECO:0000318"/>
    <property type="project" value="GO_Central"/>
</dbReference>
<feature type="domain" description="Septin-type G" evidence="8">
    <location>
        <begin position="26"/>
        <end position="300"/>
    </location>
</feature>
<feature type="compositionally biased region" description="Basic residues" evidence="7">
    <location>
        <begin position="407"/>
        <end position="417"/>
    </location>
</feature>
<dbReference type="CDD" id="cd01850">
    <property type="entry name" value="CDC_Septin"/>
    <property type="match status" value="1"/>
</dbReference>
<feature type="region of interest" description="Disordered" evidence="7">
    <location>
        <begin position="379"/>
        <end position="417"/>
    </location>
</feature>
<dbReference type="GO" id="GO:0008104">
    <property type="term" value="P:intracellular protein localization"/>
    <property type="evidence" value="ECO:0000318"/>
    <property type="project" value="GO_Central"/>
</dbReference>
<dbReference type="GO" id="GO:0005940">
    <property type="term" value="C:septin ring"/>
    <property type="evidence" value="ECO:0000318"/>
    <property type="project" value="GO_Central"/>
</dbReference>
<evidence type="ECO:0000256" key="6">
    <source>
        <dbReference type="RuleBase" id="RU004560"/>
    </source>
</evidence>
<proteinExistence type="inferred from homology"/>
<evidence type="ECO:0000256" key="1">
    <source>
        <dbReference type="ARBA" id="ARBA00022618"/>
    </source>
</evidence>
<name>A9V5Z3_MONBE</name>
<keyword evidence="4 6" id="KW-0342">GTP-binding</keyword>
<evidence type="ECO:0000256" key="5">
    <source>
        <dbReference type="ARBA" id="ARBA00023306"/>
    </source>
</evidence>
<dbReference type="Gene3D" id="3.40.50.300">
    <property type="entry name" value="P-loop containing nucleotide triphosphate hydrolases"/>
    <property type="match status" value="1"/>
</dbReference>
<dbReference type="KEGG" id="mbr:MONBRDRAFT_27671"/>
<evidence type="ECO:0000256" key="7">
    <source>
        <dbReference type="SAM" id="MobiDB-lite"/>
    </source>
</evidence>
<dbReference type="InterPro" id="IPR016491">
    <property type="entry name" value="Septin"/>
</dbReference>
<dbReference type="InParanoid" id="A9V5Z3"/>
<dbReference type="PROSITE" id="PS51719">
    <property type="entry name" value="G_SEPTIN"/>
    <property type="match status" value="1"/>
</dbReference>
<evidence type="ECO:0000313" key="9">
    <source>
        <dbReference type="EMBL" id="EDQ86981.1"/>
    </source>
</evidence>
<evidence type="ECO:0000256" key="3">
    <source>
        <dbReference type="ARBA" id="ARBA00023054"/>
    </source>
</evidence>
<reference evidence="9 10" key="1">
    <citation type="journal article" date="2008" name="Nature">
        <title>The genome of the choanoflagellate Monosiga brevicollis and the origin of metazoans.</title>
        <authorList>
            <consortium name="JGI Sequencing"/>
            <person name="King N."/>
            <person name="Westbrook M.J."/>
            <person name="Young S.L."/>
            <person name="Kuo A."/>
            <person name="Abedin M."/>
            <person name="Chapman J."/>
            <person name="Fairclough S."/>
            <person name="Hellsten U."/>
            <person name="Isogai Y."/>
            <person name="Letunic I."/>
            <person name="Marr M."/>
            <person name="Pincus D."/>
            <person name="Putnam N."/>
            <person name="Rokas A."/>
            <person name="Wright K.J."/>
            <person name="Zuzow R."/>
            <person name="Dirks W."/>
            <person name="Good M."/>
            <person name="Goodstein D."/>
            <person name="Lemons D."/>
            <person name="Li W."/>
            <person name="Lyons J.B."/>
            <person name="Morris A."/>
            <person name="Nichols S."/>
            <person name="Richter D.J."/>
            <person name="Salamov A."/>
            <person name="Bork P."/>
            <person name="Lim W.A."/>
            <person name="Manning G."/>
            <person name="Miller W.T."/>
            <person name="McGinnis W."/>
            <person name="Shapiro H."/>
            <person name="Tjian R."/>
            <person name="Grigoriev I.V."/>
            <person name="Rokhsar D."/>
        </authorList>
    </citation>
    <scope>NUCLEOTIDE SEQUENCE [LARGE SCALE GENOMIC DNA]</scope>
    <source>
        <strain evidence="10">MX1 / ATCC 50154</strain>
    </source>
</reference>
<comment type="similarity">
    <text evidence="6">Belongs to the TRAFAC class TrmE-Era-EngA-EngB-Septin-like GTPase superfamily. Septin GTPase family.</text>
</comment>
<evidence type="ECO:0000256" key="2">
    <source>
        <dbReference type="ARBA" id="ARBA00022741"/>
    </source>
</evidence>
<dbReference type="AlphaFoldDB" id="A9V5Z3"/>
<keyword evidence="5" id="KW-0131">Cell cycle</keyword>
<dbReference type="FunFam" id="3.40.50.300:FF:000162">
    <property type="entry name" value="septin-7 isoform X1"/>
    <property type="match status" value="1"/>
</dbReference>
<dbReference type="GO" id="GO:0032153">
    <property type="term" value="C:cell division site"/>
    <property type="evidence" value="ECO:0000318"/>
    <property type="project" value="GO_Central"/>
</dbReference>
<keyword evidence="3" id="KW-0175">Coiled coil</keyword>
<gene>
    <name evidence="9" type="ORF">MONBRDRAFT_27671</name>
</gene>
<protein>
    <recommendedName>
        <fullName evidence="8">Septin-type G domain-containing protein</fullName>
    </recommendedName>
</protein>
<dbReference type="PANTHER" id="PTHR18884">
    <property type="entry name" value="SEPTIN"/>
    <property type="match status" value="1"/>
</dbReference>
<dbReference type="GO" id="GO:0060090">
    <property type="term" value="F:molecular adaptor activity"/>
    <property type="evidence" value="ECO:0000318"/>
    <property type="project" value="GO_Central"/>
</dbReference>
<sequence length="417" mass="47625">MAVALHLAEIGFVSLPNQIHQRVTEAGFDFSIMAVGQTGLGKSTLINSLFNSDIYIREDYPSATERQAQTMDVSSATVMLNEDGVEVRLTVIDTPGFGSAINNTGCWEAIEQYITQQFEAYEAAESALTRTEIPDTRVHCCLYFISPSVHGLRALDIHVLRRLQNKVNIIPVIAKADTLTDEECHLLKKRVLQTIEEENISIYRFPDESQNPLFADDPTIQQARSCLPFAICSSQQVVRSNNGQSVRGRTYPWGTAEVENPDHSEFTLLRDLVLRTYLQNLIDTTNDSHYEKFRAEHLSGISFSESMKRSSRMVLQSESNPLDAIKTHKAKHEHKLETKFAELYNSFLEKVAKREAAFADEETKLKRQKEALEMRLAQRRDEVEEKRRELEQQRQEFTQQQEAKGTLAKRRTGFRLH</sequence>
<organism evidence="9 10">
    <name type="scientific">Monosiga brevicollis</name>
    <name type="common">Choanoflagellate</name>
    <dbReference type="NCBI Taxonomy" id="81824"/>
    <lineage>
        <taxon>Eukaryota</taxon>
        <taxon>Choanoflagellata</taxon>
        <taxon>Craspedida</taxon>
        <taxon>Salpingoecidae</taxon>
        <taxon>Monosiga</taxon>
    </lineage>
</organism>
<dbReference type="RefSeq" id="XP_001748220.1">
    <property type="nucleotide sequence ID" value="XM_001748168.1"/>
</dbReference>
<dbReference type="GO" id="GO:0015630">
    <property type="term" value="C:microtubule cytoskeleton"/>
    <property type="evidence" value="ECO:0000318"/>
    <property type="project" value="GO_Central"/>
</dbReference>
<dbReference type="SUPFAM" id="SSF52540">
    <property type="entry name" value="P-loop containing nucleoside triphosphate hydrolases"/>
    <property type="match status" value="1"/>
</dbReference>
<keyword evidence="10" id="KW-1185">Reference proteome</keyword>
<evidence type="ECO:0000313" key="10">
    <source>
        <dbReference type="Proteomes" id="UP000001357"/>
    </source>
</evidence>
<feature type="compositionally biased region" description="Basic and acidic residues" evidence="7">
    <location>
        <begin position="379"/>
        <end position="394"/>
    </location>
</feature>
<dbReference type="GO" id="GO:0061640">
    <property type="term" value="P:cytoskeleton-dependent cytokinesis"/>
    <property type="evidence" value="ECO:0000318"/>
    <property type="project" value="GO_Central"/>
</dbReference>
<dbReference type="eggNOG" id="KOG2655">
    <property type="taxonomic scope" value="Eukaryota"/>
</dbReference>
<evidence type="ECO:0000256" key="4">
    <source>
        <dbReference type="ARBA" id="ARBA00023134"/>
    </source>
</evidence>
<dbReference type="GO" id="GO:0031105">
    <property type="term" value="C:septin complex"/>
    <property type="evidence" value="ECO:0000318"/>
    <property type="project" value="GO_Central"/>
</dbReference>
<dbReference type="OMA" id="EASHAEI"/>
<keyword evidence="2 6" id="KW-0547">Nucleotide-binding</keyword>
<accession>A9V5Z3</accession>
<dbReference type="Proteomes" id="UP000001357">
    <property type="component" value="Unassembled WGS sequence"/>
</dbReference>
<dbReference type="Pfam" id="PF00735">
    <property type="entry name" value="Septin"/>
    <property type="match status" value="1"/>
</dbReference>
<dbReference type="PIRSF" id="PIRSF006698">
    <property type="entry name" value="Septin"/>
    <property type="match status" value="1"/>
</dbReference>
<dbReference type="GeneID" id="5893408"/>
<evidence type="ECO:0000259" key="8">
    <source>
        <dbReference type="PROSITE" id="PS51719"/>
    </source>
</evidence>
<dbReference type="STRING" id="81824.A9V5Z3"/>
<dbReference type="GO" id="GO:0005525">
    <property type="term" value="F:GTP binding"/>
    <property type="evidence" value="ECO:0007669"/>
    <property type="project" value="UniProtKB-KW"/>
</dbReference>
<keyword evidence="1" id="KW-0132">Cell division</keyword>